<evidence type="ECO:0000256" key="7">
    <source>
        <dbReference type="ARBA" id="ARBA00024284"/>
    </source>
</evidence>
<keyword evidence="4" id="KW-0479">Metal-binding</keyword>
<comment type="cofactor">
    <cofactor evidence="1">
        <name>Fe(2+)</name>
        <dbReference type="ChEBI" id="CHEBI:29033"/>
    </cofactor>
</comment>
<protein>
    <recommendedName>
        <fullName evidence="3">cysteine dioxygenase</fullName>
        <ecNumber evidence="3">1.13.11.20</ecNumber>
    </recommendedName>
</protein>
<dbReference type="SUPFAM" id="SSF51182">
    <property type="entry name" value="RmlC-like cupins"/>
    <property type="match status" value="1"/>
</dbReference>
<evidence type="ECO:0000256" key="2">
    <source>
        <dbReference type="ARBA" id="ARBA00006622"/>
    </source>
</evidence>
<accession>A0A5N5IE70</accession>
<reference evidence="8 9" key="1">
    <citation type="submission" date="2019-09" db="EMBL/GenBank/DDBJ databases">
        <authorList>
            <person name="Ou C."/>
        </authorList>
    </citation>
    <scope>NUCLEOTIDE SEQUENCE [LARGE SCALE GENOMIC DNA]</scope>
    <source>
        <strain evidence="8">S2</strain>
        <tissue evidence="8">Leaf</tissue>
    </source>
</reference>
<evidence type="ECO:0000256" key="5">
    <source>
        <dbReference type="ARBA" id="ARBA00023002"/>
    </source>
</evidence>
<reference evidence="8 9" key="3">
    <citation type="submission" date="2019-11" db="EMBL/GenBank/DDBJ databases">
        <title>A de novo genome assembly of a pear dwarfing rootstock.</title>
        <authorList>
            <person name="Wang F."/>
            <person name="Wang J."/>
            <person name="Li S."/>
            <person name="Zhang Y."/>
            <person name="Fang M."/>
            <person name="Ma L."/>
            <person name="Zhao Y."/>
            <person name="Jiang S."/>
        </authorList>
    </citation>
    <scope>NUCLEOTIDE SEQUENCE [LARGE SCALE GENOMIC DNA]</scope>
    <source>
        <strain evidence="8">S2</strain>
        <tissue evidence="8">Leaf</tissue>
    </source>
</reference>
<dbReference type="Pfam" id="PF07847">
    <property type="entry name" value="PCO_ADO"/>
    <property type="match status" value="1"/>
</dbReference>
<keyword evidence="9" id="KW-1185">Reference proteome</keyword>
<dbReference type="GO" id="GO:0070483">
    <property type="term" value="P:detection of hypoxia"/>
    <property type="evidence" value="ECO:0007669"/>
    <property type="project" value="UniProtKB-ARBA"/>
</dbReference>
<dbReference type="GO" id="GO:0046872">
    <property type="term" value="F:metal ion binding"/>
    <property type="evidence" value="ECO:0007669"/>
    <property type="project" value="UniProtKB-KW"/>
</dbReference>
<proteinExistence type="inferred from homology"/>
<dbReference type="InterPro" id="IPR014710">
    <property type="entry name" value="RmlC-like_jellyroll"/>
</dbReference>
<organism evidence="8 9">
    <name type="scientific">Pyrus ussuriensis x Pyrus communis</name>
    <dbReference type="NCBI Taxonomy" id="2448454"/>
    <lineage>
        <taxon>Eukaryota</taxon>
        <taxon>Viridiplantae</taxon>
        <taxon>Streptophyta</taxon>
        <taxon>Embryophyta</taxon>
        <taxon>Tracheophyta</taxon>
        <taxon>Spermatophyta</taxon>
        <taxon>Magnoliopsida</taxon>
        <taxon>eudicotyledons</taxon>
        <taxon>Gunneridae</taxon>
        <taxon>Pentapetalae</taxon>
        <taxon>rosids</taxon>
        <taxon>fabids</taxon>
        <taxon>Rosales</taxon>
        <taxon>Rosaceae</taxon>
        <taxon>Amygdaloideae</taxon>
        <taxon>Maleae</taxon>
        <taxon>Pyrus</taxon>
    </lineage>
</organism>
<dbReference type="EMBL" id="SMOL01000120">
    <property type="protein sequence ID" value="KAB2633664.1"/>
    <property type="molecule type" value="Genomic_DNA"/>
</dbReference>
<name>A0A5N5IE70_9ROSA</name>
<dbReference type="AlphaFoldDB" id="A0A5N5IE70"/>
<keyword evidence="6" id="KW-0408">Iron</keyword>
<evidence type="ECO:0000256" key="3">
    <source>
        <dbReference type="ARBA" id="ARBA00013133"/>
    </source>
</evidence>
<evidence type="ECO:0000256" key="4">
    <source>
        <dbReference type="ARBA" id="ARBA00022723"/>
    </source>
</evidence>
<sequence length="280" mass="31694">MFPKFQKATYKIRTFLQKRTQFTAFRSHTSMTRKSSKVQALYELCQTVFTPSGCPPPSSPAINKLRSVLDAMSPTDVGLKEENQDDDRGLAFVGLDQLKRVFRWAQPITYLDMYEGDSFTMCMFCFPTSSVIPLHDHPGMTVFSKVLYGSLHVKSYDWVEPAQEIKGPNNSPVRLAKLAVDKVLTAPCGTSVLYPRSGGNLHNFTAVTPCAVLDILTPPYREDAGRKCTYYRDYRYTAFATENGIKRQDGREEDYAWLAETEPDNLYMRLGNYTGPSIQV</sequence>
<evidence type="ECO:0000256" key="1">
    <source>
        <dbReference type="ARBA" id="ARBA00001954"/>
    </source>
</evidence>
<dbReference type="CDD" id="cd20289">
    <property type="entry name" value="cupin_ADO"/>
    <property type="match status" value="1"/>
</dbReference>
<evidence type="ECO:0000256" key="6">
    <source>
        <dbReference type="ARBA" id="ARBA00023004"/>
    </source>
</evidence>
<gene>
    <name evidence="8" type="ORF">D8674_029911</name>
</gene>
<comment type="catalytic activity">
    <reaction evidence="7">
        <text>L-cysteine + O2 = 3-sulfino-L-alanine + H(+)</text>
        <dbReference type="Rhea" id="RHEA:20441"/>
        <dbReference type="ChEBI" id="CHEBI:15378"/>
        <dbReference type="ChEBI" id="CHEBI:15379"/>
        <dbReference type="ChEBI" id="CHEBI:35235"/>
        <dbReference type="ChEBI" id="CHEBI:61085"/>
        <dbReference type="EC" id="1.13.11.20"/>
    </reaction>
    <physiologicalReaction direction="left-to-right" evidence="7">
        <dbReference type="Rhea" id="RHEA:20442"/>
    </physiologicalReaction>
</comment>
<evidence type="ECO:0000313" key="8">
    <source>
        <dbReference type="EMBL" id="KAB2633664.1"/>
    </source>
</evidence>
<dbReference type="PANTHER" id="PTHR22966:SF29">
    <property type="entry name" value="PLANT CYSTEINE OXIDASE 3"/>
    <property type="match status" value="1"/>
</dbReference>
<comment type="similarity">
    <text evidence="2">Belongs to the cysteine dioxygenase family.</text>
</comment>
<reference evidence="9" key="2">
    <citation type="submission" date="2019-10" db="EMBL/GenBank/DDBJ databases">
        <title>A de novo genome assembly of a pear dwarfing rootstock.</title>
        <authorList>
            <person name="Wang F."/>
            <person name="Wang J."/>
            <person name="Li S."/>
            <person name="Zhang Y."/>
            <person name="Fang M."/>
            <person name="Ma L."/>
            <person name="Zhao Y."/>
            <person name="Jiang S."/>
        </authorList>
    </citation>
    <scope>NUCLEOTIDE SEQUENCE [LARGE SCALE GENOMIC DNA]</scope>
</reference>
<dbReference type="Gene3D" id="2.60.120.10">
    <property type="entry name" value="Jelly Rolls"/>
    <property type="match status" value="1"/>
</dbReference>
<dbReference type="EC" id="1.13.11.20" evidence="3"/>
<dbReference type="GO" id="GO:0017172">
    <property type="term" value="F:cysteine dioxygenase activity"/>
    <property type="evidence" value="ECO:0007669"/>
    <property type="project" value="UniProtKB-EC"/>
</dbReference>
<dbReference type="PANTHER" id="PTHR22966">
    <property type="entry name" value="2-AMINOETHANETHIOL DIOXYGENASE"/>
    <property type="match status" value="1"/>
</dbReference>
<dbReference type="OrthoDB" id="271433at2759"/>
<evidence type="ECO:0000313" key="9">
    <source>
        <dbReference type="Proteomes" id="UP000327157"/>
    </source>
</evidence>
<keyword evidence="8" id="KW-0223">Dioxygenase</keyword>
<keyword evidence="5" id="KW-0560">Oxidoreductase</keyword>
<comment type="caution">
    <text evidence="8">The sequence shown here is derived from an EMBL/GenBank/DDBJ whole genome shotgun (WGS) entry which is preliminary data.</text>
</comment>
<dbReference type="Proteomes" id="UP000327157">
    <property type="component" value="Chromosome 6"/>
</dbReference>
<dbReference type="InterPro" id="IPR012864">
    <property type="entry name" value="PCO/ADO"/>
</dbReference>
<dbReference type="InterPro" id="IPR011051">
    <property type="entry name" value="RmlC_Cupin_sf"/>
</dbReference>